<keyword evidence="2" id="KW-1185">Reference proteome</keyword>
<organism evidence="1 2">
    <name type="scientific">Puccinia graminis f. sp. tritici (strain CRL 75-36-700-3 / race SCCL)</name>
    <name type="common">Black stem rust fungus</name>
    <dbReference type="NCBI Taxonomy" id="418459"/>
    <lineage>
        <taxon>Eukaryota</taxon>
        <taxon>Fungi</taxon>
        <taxon>Dikarya</taxon>
        <taxon>Basidiomycota</taxon>
        <taxon>Pucciniomycotina</taxon>
        <taxon>Pucciniomycetes</taxon>
        <taxon>Pucciniales</taxon>
        <taxon>Pucciniaceae</taxon>
        <taxon>Puccinia</taxon>
    </lineage>
</organism>
<sequence>MPVWQMRLHDQVWSFCIAVKARRYRKRDSRIILNMLSWRLQTLIAVFHKSRLGYTVQLVKVKGHKAPQTPVAANSRLALSHRNGQTPTKQECLIRASVSPVAGSRIPM</sequence>
<reference evidence="2" key="2">
    <citation type="journal article" date="2011" name="Proc. Natl. Acad. Sci. U.S.A.">
        <title>Obligate biotrophy features unraveled by the genomic analysis of rust fungi.</title>
        <authorList>
            <person name="Duplessis S."/>
            <person name="Cuomo C.A."/>
            <person name="Lin Y.-C."/>
            <person name="Aerts A."/>
            <person name="Tisserant E."/>
            <person name="Veneault-Fourrey C."/>
            <person name="Joly D.L."/>
            <person name="Hacquard S."/>
            <person name="Amselem J."/>
            <person name="Cantarel B.L."/>
            <person name="Chiu R."/>
            <person name="Coutinho P.M."/>
            <person name="Feau N."/>
            <person name="Field M."/>
            <person name="Frey P."/>
            <person name="Gelhaye E."/>
            <person name="Goldberg J."/>
            <person name="Grabherr M.G."/>
            <person name="Kodira C.D."/>
            <person name="Kohler A."/>
            <person name="Kuees U."/>
            <person name="Lindquist E.A."/>
            <person name="Lucas S.M."/>
            <person name="Mago R."/>
            <person name="Mauceli E."/>
            <person name="Morin E."/>
            <person name="Murat C."/>
            <person name="Pangilinan J.L."/>
            <person name="Park R."/>
            <person name="Pearson M."/>
            <person name="Quesneville H."/>
            <person name="Rouhier N."/>
            <person name="Sakthikumar S."/>
            <person name="Salamov A.A."/>
            <person name="Schmutz J."/>
            <person name="Selles B."/>
            <person name="Shapiro H."/>
            <person name="Tanguay P."/>
            <person name="Tuskan G.A."/>
            <person name="Henrissat B."/>
            <person name="Van de Peer Y."/>
            <person name="Rouze P."/>
            <person name="Ellis J.G."/>
            <person name="Dodds P.N."/>
            <person name="Schein J.E."/>
            <person name="Zhong S."/>
            <person name="Hamelin R.C."/>
            <person name="Grigoriev I.V."/>
            <person name="Szabo L.J."/>
            <person name="Martin F."/>
        </authorList>
    </citation>
    <scope>NUCLEOTIDE SEQUENCE [LARGE SCALE GENOMIC DNA]</scope>
    <source>
        <strain evidence="2">CRL 75-36-700-3 / race SCCL</strain>
    </source>
</reference>
<dbReference type="HOGENOM" id="CLU_2198256_0_0_1"/>
<proteinExistence type="predicted"/>
<evidence type="ECO:0000313" key="2">
    <source>
        <dbReference type="Proteomes" id="UP000008783"/>
    </source>
</evidence>
<accession>E3K9V9</accession>
<gene>
    <name evidence="1" type="ORF">PGTG_07215</name>
</gene>
<name>E3K9V9_PUCGT</name>
<evidence type="ECO:0000313" key="1">
    <source>
        <dbReference type="EMBL" id="EFP80963.1"/>
    </source>
</evidence>
<reference key="1">
    <citation type="submission" date="2007-01" db="EMBL/GenBank/DDBJ databases">
        <title>The Genome Sequence of Puccinia graminis f. sp. tritici Strain CRL 75-36-700-3.</title>
        <authorList>
            <consortium name="The Broad Institute Genome Sequencing Platform"/>
            <person name="Birren B."/>
            <person name="Lander E."/>
            <person name="Galagan J."/>
            <person name="Nusbaum C."/>
            <person name="Devon K."/>
            <person name="Cuomo C."/>
            <person name="Jaffe D."/>
            <person name="Butler J."/>
            <person name="Alvarez P."/>
            <person name="Gnerre S."/>
            <person name="Grabherr M."/>
            <person name="Mauceli E."/>
            <person name="Brockman W."/>
            <person name="Young S."/>
            <person name="LaButti K."/>
            <person name="Sykes S."/>
            <person name="DeCaprio D."/>
            <person name="Crawford M."/>
            <person name="Koehrsen M."/>
            <person name="Engels R."/>
            <person name="Montgomery P."/>
            <person name="Pearson M."/>
            <person name="Howarth C."/>
            <person name="Larson L."/>
            <person name="White J."/>
            <person name="Zeng Q."/>
            <person name="Kodira C."/>
            <person name="Yandava C."/>
            <person name="Alvarado L."/>
            <person name="O'Leary S."/>
            <person name="Szabo L."/>
            <person name="Dean R."/>
            <person name="Schein J."/>
        </authorList>
    </citation>
    <scope>NUCLEOTIDE SEQUENCE</scope>
    <source>
        <strain>CRL 75-36-700-3</strain>
    </source>
</reference>
<dbReference type="EMBL" id="DS178277">
    <property type="protein sequence ID" value="EFP80963.1"/>
    <property type="molecule type" value="Genomic_DNA"/>
</dbReference>
<dbReference type="Proteomes" id="UP000008783">
    <property type="component" value="Unassembled WGS sequence"/>
</dbReference>
<protein>
    <submittedName>
        <fullName evidence="1">Uncharacterized protein</fullName>
    </submittedName>
</protein>
<dbReference type="InParanoid" id="E3K9V9"/>
<dbReference type="RefSeq" id="XP_003325382.1">
    <property type="nucleotide sequence ID" value="XM_003325334.1"/>
</dbReference>
<dbReference type="KEGG" id="pgr:PGTG_07215"/>
<dbReference type="GeneID" id="10536121"/>
<dbReference type="AlphaFoldDB" id="E3K9V9"/>
<dbReference type="VEuPathDB" id="FungiDB:PGTG_07215"/>